<evidence type="ECO:0000313" key="2">
    <source>
        <dbReference type="EMBL" id="CAK0782772.1"/>
    </source>
</evidence>
<feature type="compositionally biased region" description="Polar residues" evidence="1">
    <location>
        <begin position="46"/>
        <end position="56"/>
    </location>
</feature>
<feature type="compositionally biased region" description="Basic residues" evidence="1">
    <location>
        <begin position="253"/>
        <end position="262"/>
    </location>
</feature>
<feature type="compositionally biased region" description="Basic and acidic residues" evidence="1">
    <location>
        <begin position="63"/>
        <end position="76"/>
    </location>
</feature>
<feature type="region of interest" description="Disordered" evidence="1">
    <location>
        <begin position="319"/>
        <end position="532"/>
    </location>
</feature>
<feature type="compositionally biased region" description="Basic and acidic residues" evidence="1">
    <location>
        <begin position="83"/>
        <end position="96"/>
    </location>
</feature>
<accession>A0AAV1I977</accession>
<feature type="compositionally biased region" description="Polar residues" evidence="1">
    <location>
        <begin position="679"/>
        <end position="689"/>
    </location>
</feature>
<feature type="compositionally biased region" description="Gly residues" evidence="1">
    <location>
        <begin position="168"/>
        <end position="185"/>
    </location>
</feature>
<evidence type="ECO:0000313" key="3">
    <source>
        <dbReference type="Proteomes" id="UP001314263"/>
    </source>
</evidence>
<dbReference type="Proteomes" id="UP001314263">
    <property type="component" value="Unassembled WGS sequence"/>
</dbReference>
<comment type="caution">
    <text evidence="2">The sequence shown here is derived from an EMBL/GenBank/DDBJ whole genome shotgun (WGS) entry which is preliminary data.</text>
</comment>
<feature type="compositionally biased region" description="Basic and acidic residues" evidence="1">
    <location>
        <begin position="215"/>
        <end position="225"/>
    </location>
</feature>
<proteinExistence type="predicted"/>
<sequence length="932" mass="97984">MQAVEEKAQLPAEGRDPASDEEIARRLQQQLNGEAAAAARRRTRKQPTFYSPQQAGGYSGYHGVEHGMADGEAREPEDGETAEAMKAEHTGRRPEAAEGQAGPSSPSKRAQPDPSSPREVKKEEEDGAGPSKGSNSLSGRELRALMRSNQGPDAPLQEHKAGSTKGSSGRGFDSGAGSGSGGDGEAGTEEVGTPRAGARAPKGKRKRSNLGQAQVKEEPGMKSRDSGMSSMDGESGSDAEDQSHEEPGEAGQKKRARKIPKLPMVRHGKKWYRARLLRDSGQRVHIEFTGFEEVSGSIALTRDSDRIWRGSYKGKDWRYLGDGAWEPKERATAKKITTRTSNPRTSSRPTSSNAHAQQSSDAPSSAGDGRPVNEPDPNGREAQSPRMKEPLEAAASQPEQQRKPPLKRAAAEKADKSSKKGSLKPLNTDEAPLQATSPANEQALSAGAVKPETPAKGMETKPAPGDAGTDSGTDDDAKAPNAAERGLRNHRKRKAPDAHKPKQAAAQDALEALEPVSPHKRPNRGMPEPAGLDVKAAVAAAAVKEAAEEAATDEAAAMLASMASEEHGDETGLGLQCEEALPAEDPAGKGMAGSPGMPSPQVRGAEHHLGWKFGWKKSQKKQTDGGSSDSGEKPSARMPEPTMSPKSLRPARRTRKPLKIDNPYDDASRQMMMPAPEPSAQQAPLQSPFATPPDSEDEKEPEVRAPSSGRGRGGRRGGRAAHRGGRGRGGGRWAHHRAALAAAALANGSAAEDTSGGEGLHDAGSGVQPALAQRPVRTLKPSSKILAANHSNHSPSPPPTRRGRSASAGPNLAPQPASRGLIAFSGLMDAMSALDGPRTSAGRLPPINTHPWEPRAAPTAAQQALPMAAWPGSGLGGGAPLFGGLDARWRFTAHRKILEASEKLMPAQQPASPSILAESIANPQPPPVPLFQ</sequence>
<gene>
    <name evidence="2" type="ORF">CVIRNUC_005967</name>
</gene>
<feature type="region of interest" description="Disordered" evidence="1">
    <location>
        <begin position="902"/>
        <end position="932"/>
    </location>
</feature>
<name>A0AAV1I977_9CHLO</name>
<feature type="compositionally biased region" description="Low complexity" evidence="1">
    <location>
        <begin position="503"/>
        <end position="514"/>
    </location>
</feature>
<evidence type="ECO:0000256" key="1">
    <source>
        <dbReference type="SAM" id="MobiDB-lite"/>
    </source>
</evidence>
<evidence type="ECO:0008006" key="4">
    <source>
        <dbReference type="Google" id="ProtNLM"/>
    </source>
</evidence>
<keyword evidence="3" id="KW-1185">Reference proteome</keyword>
<feature type="compositionally biased region" description="Low complexity" evidence="1">
    <location>
        <begin position="338"/>
        <end position="353"/>
    </location>
</feature>
<protein>
    <recommendedName>
        <fullName evidence="4">Tudor domain-containing protein</fullName>
    </recommendedName>
</protein>
<feature type="compositionally biased region" description="Polar residues" evidence="1">
    <location>
        <begin position="434"/>
        <end position="443"/>
    </location>
</feature>
<organism evidence="2 3">
    <name type="scientific">Coccomyxa viridis</name>
    <dbReference type="NCBI Taxonomy" id="1274662"/>
    <lineage>
        <taxon>Eukaryota</taxon>
        <taxon>Viridiplantae</taxon>
        <taxon>Chlorophyta</taxon>
        <taxon>core chlorophytes</taxon>
        <taxon>Trebouxiophyceae</taxon>
        <taxon>Trebouxiophyceae incertae sedis</taxon>
        <taxon>Coccomyxaceae</taxon>
        <taxon>Coccomyxa</taxon>
    </lineage>
</organism>
<feature type="compositionally biased region" description="Polar residues" evidence="1">
    <location>
        <begin position="354"/>
        <end position="363"/>
    </location>
</feature>
<dbReference type="EMBL" id="CAUYUE010000007">
    <property type="protein sequence ID" value="CAK0782772.1"/>
    <property type="molecule type" value="Genomic_DNA"/>
</dbReference>
<feature type="compositionally biased region" description="Basic and acidic residues" evidence="1">
    <location>
        <begin position="409"/>
        <end position="418"/>
    </location>
</feature>
<feature type="region of interest" description="Disordered" evidence="1">
    <location>
        <begin position="749"/>
        <end position="774"/>
    </location>
</feature>
<feature type="region of interest" description="Disordered" evidence="1">
    <location>
        <begin position="787"/>
        <end position="817"/>
    </location>
</feature>
<reference evidence="2 3" key="1">
    <citation type="submission" date="2023-10" db="EMBL/GenBank/DDBJ databases">
        <authorList>
            <person name="Maclean D."/>
            <person name="Macfadyen A."/>
        </authorList>
    </citation>
    <scope>NUCLEOTIDE SEQUENCE [LARGE SCALE GENOMIC DNA]</scope>
</reference>
<feature type="region of interest" description="Disordered" evidence="1">
    <location>
        <begin position="1"/>
        <end position="262"/>
    </location>
</feature>
<feature type="compositionally biased region" description="Pro residues" evidence="1">
    <location>
        <begin position="923"/>
        <end position="932"/>
    </location>
</feature>
<feature type="compositionally biased region" description="Basic residues" evidence="1">
    <location>
        <begin position="712"/>
        <end position="726"/>
    </location>
</feature>
<dbReference type="AlphaFoldDB" id="A0AAV1I977"/>
<feature type="compositionally biased region" description="Basic and acidic residues" evidence="1">
    <location>
        <begin position="319"/>
        <end position="332"/>
    </location>
</feature>
<feature type="compositionally biased region" description="Basic and acidic residues" evidence="1">
    <location>
        <begin position="1"/>
        <end position="25"/>
    </location>
</feature>
<feature type="region of interest" description="Disordered" evidence="1">
    <location>
        <begin position="558"/>
        <end position="735"/>
    </location>
</feature>